<feature type="signal peptide" evidence="1">
    <location>
        <begin position="1"/>
        <end position="22"/>
    </location>
</feature>
<name>A0A9E8ZJ33_9CYAN</name>
<evidence type="ECO:0000313" key="3">
    <source>
        <dbReference type="Proteomes" id="UP001163152"/>
    </source>
</evidence>
<sequence>MHKLIGMTTALLILPIAAPVGAEVVHSDRQISDRYVITDEFGRTCGYQSVIDTYVETLTGDIYTVQEAVNLGCTDDAPVLIDPNGLVDPYDSGYGEPIPVEPIYDDPLPVDPYGVPVPYDPSYGEPIPTPEFW</sequence>
<proteinExistence type="predicted"/>
<keyword evidence="3" id="KW-1185">Reference proteome</keyword>
<reference evidence="2" key="1">
    <citation type="submission" date="2022-12" db="EMBL/GenBank/DDBJ databases">
        <title>Polyphasic identification of a Novel Hot-Spring Cyanobacterium Ocullathermofonsia sinensis gen nov. sp. nov. and Genomic Insights on its Adaptations to the Thermal Habitat.</title>
        <authorList>
            <person name="Daroch M."/>
            <person name="Tang J."/>
            <person name="Jiang Y."/>
        </authorList>
    </citation>
    <scope>NUCLEOTIDE SEQUENCE</scope>
    <source>
        <strain evidence="2">PKUAC-SCTA174</strain>
    </source>
</reference>
<keyword evidence="1" id="KW-0732">Signal</keyword>
<evidence type="ECO:0000313" key="2">
    <source>
        <dbReference type="EMBL" id="WAL62654.1"/>
    </source>
</evidence>
<dbReference type="Proteomes" id="UP001163152">
    <property type="component" value="Chromosome"/>
</dbReference>
<dbReference type="KEGG" id="tsin:OXH18_11875"/>
<accession>A0A9E8ZJ33</accession>
<evidence type="ECO:0000256" key="1">
    <source>
        <dbReference type="SAM" id="SignalP"/>
    </source>
</evidence>
<dbReference type="EMBL" id="CP113797">
    <property type="protein sequence ID" value="WAL62654.1"/>
    <property type="molecule type" value="Genomic_DNA"/>
</dbReference>
<organism evidence="2 3">
    <name type="scientific">Thermocoleostomius sinensis A174</name>
    <dbReference type="NCBI Taxonomy" id="2016057"/>
    <lineage>
        <taxon>Bacteria</taxon>
        <taxon>Bacillati</taxon>
        <taxon>Cyanobacteriota</taxon>
        <taxon>Cyanophyceae</taxon>
        <taxon>Oculatellales</taxon>
        <taxon>Oculatellaceae</taxon>
        <taxon>Thermocoleostomius</taxon>
    </lineage>
</organism>
<gene>
    <name evidence="2" type="ORF">OXH18_11875</name>
</gene>
<protein>
    <submittedName>
        <fullName evidence="2">Uncharacterized protein</fullName>
    </submittedName>
</protein>
<dbReference type="AlphaFoldDB" id="A0A9E8ZJ33"/>
<dbReference type="RefSeq" id="WP_268612993.1">
    <property type="nucleotide sequence ID" value="NZ_CP113797.1"/>
</dbReference>
<feature type="chain" id="PRO_5039459822" evidence="1">
    <location>
        <begin position="23"/>
        <end position="133"/>
    </location>
</feature>